<evidence type="ECO:0000256" key="4">
    <source>
        <dbReference type="SAM" id="MobiDB-lite"/>
    </source>
</evidence>
<protein>
    <recommendedName>
        <fullName evidence="2">Autophagy-related protein 11</fullName>
    </recommendedName>
</protein>
<dbReference type="GO" id="GO:0061709">
    <property type="term" value="P:reticulophagy"/>
    <property type="evidence" value="ECO:0007669"/>
    <property type="project" value="TreeGrafter"/>
</dbReference>
<dbReference type="AlphaFoldDB" id="A8Q299"/>
<proteinExistence type="inferred from homology"/>
<feature type="domain" description="Autophagy protein ATG17-like" evidence="5">
    <location>
        <begin position="28"/>
        <end position="346"/>
    </location>
</feature>
<dbReference type="PANTHER" id="PTHR13222:SF1">
    <property type="entry name" value="RB1-INDUCIBLE COILED-COIL PROTEIN 1"/>
    <property type="match status" value="1"/>
</dbReference>
<evidence type="ECO:0000259" key="5">
    <source>
        <dbReference type="Pfam" id="PF04108"/>
    </source>
</evidence>
<feature type="coiled-coil region" evidence="3">
    <location>
        <begin position="83"/>
        <end position="110"/>
    </location>
</feature>
<dbReference type="EMBL" id="AAYY01000007">
    <property type="protein sequence ID" value="EDP43507.1"/>
    <property type="molecule type" value="Genomic_DNA"/>
</dbReference>
<dbReference type="PANTHER" id="PTHR13222">
    <property type="entry name" value="RB1-INDUCIBLE COILED-COIL"/>
    <property type="match status" value="1"/>
</dbReference>
<dbReference type="GO" id="GO:1990316">
    <property type="term" value="C:Atg1/ULK1 kinase complex"/>
    <property type="evidence" value="ECO:0007669"/>
    <property type="project" value="TreeGrafter"/>
</dbReference>
<dbReference type="GO" id="GO:0000422">
    <property type="term" value="P:autophagy of mitochondrion"/>
    <property type="evidence" value="ECO:0007669"/>
    <property type="project" value="TreeGrafter"/>
</dbReference>
<keyword evidence="1 2" id="KW-0072">Autophagy</keyword>
<organism evidence="6 7">
    <name type="scientific">Malassezia globosa (strain ATCC MYA-4612 / CBS 7966)</name>
    <name type="common">Dandruff-associated fungus</name>
    <dbReference type="NCBI Taxonomy" id="425265"/>
    <lineage>
        <taxon>Eukaryota</taxon>
        <taxon>Fungi</taxon>
        <taxon>Dikarya</taxon>
        <taxon>Basidiomycota</taxon>
        <taxon>Ustilaginomycotina</taxon>
        <taxon>Malasseziomycetes</taxon>
        <taxon>Malasseziales</taxon>
        <taxon>Malasseziaceae</taxon>
        <taxon>Malassezia</taxon>
    </lineage>
</organism>
<feature type="compositionally biased region" description="Acidic residues" evidence="4">
    <location>
        <begin position="446"/>
        <end position="468"/>
    </location>
</feature>
<keyword evidence="2" id="KW-0813">Transport</keyword>
<comment type="subcellular location">
    <subcellularLocation>
        <location evidence="2">Preautophagosomal structure membrane</location>
        <topology evidence="2">Peripheral membrane protein</topology>
    </subcellularLocation>
    <subcellularLocation>
        <location evidence="2">Vacuole membrane</location>
        <topology evidence="2">Peripheral membrane protein</topology>
    </subcellularLocation>
    <text evidence="2">During pexophagy, accumulates in the vacuolar membrane region, where the peroxisomes contact the vacuole.</text>
</comment>
<keyword evidence="2" id="KW-0653">Protein transport</keyword>
<dbReference type="OrthoDB" id="447953at2759"/>
<keyword evidence="3" id="KW-0175">Coiled coil</keyword>
<accession>A8Q299</accession>
<comment type="similarity">
    <text evidence="2">Belongs to the ATG11 family.</text>
</comment>
<feature type="compositionally biased region" description="Basic and acidic residues" evidence="4">
    <location>
        <begin position="469"/>
        <end position="479"/>
    </location>
</feature>
<dbReference type="GO" id="GO:0015031">
    <property type="term" value="P:protein transport"/>
    <property type="evidence" value="ECO:0007669"/>
    <property type="project" value="UniProtKB-KW"/>
</dbReference>
<reference evidence="6 7" key="1">
    <citation type="journal article" date="2007" name="Proc. Natl. Acad. Sci. U.S.A.">
        <title>Dandruff-associated Malassezia genomes reveal convergent and divergent virulence traits shared with plant and human fungal pathogens.</title>
        <authorList>
            <person name="Xu J."/>
            <person name="Saunders C.W."/>
            <person name="Hu P."/>
            <person name="Grant R.A."/>
            <person name="Boekhout T."/>
            <person name="Kuramae E.E."/>
            <person name="Kronstad J.W."/>
            <person name="Deangelis Y.M."/>
            <person name="Reeder N.L."/>
            <person name="Johnstone K.R."/>
            <person name="Leland M."/>
            <person name="Fieno A.M."/>
            <person name="Begley W.M."/>
            <person name="Sun Y."/>
            <person name="Lacey M.P."/>
            <person name="Chaudhary T."/>
            <person name="Keough T."/>
            <person name="Chu L."/>
            <person name="Sears R."/>
            <person name="Yuan B."/>
            <person name="Dawson T.L.Jr."/>
        </authorList>
    </citation>
    <scope>NUCLEOTIDE SEQUENCE [LARGE SCALE GENOMIC DNA]</scope>
    <source>
        <strain evidence="7">ATCC MYA-4612 / CBS 7966</strain>
    </source>
</reference>
<dbReference type="GO" id="GO:0019901">
    <property type="term" value="F:protein kinase binding"/>
    <property type="evidence" value="ECO:0007669"/>
    <property type="project" value="TreeGrafter"/>
</dbReference>
<dbReference type="InterPro" id="IPR045326">
    <property type="entry name" value="ATG17-like_dom"/>
</dbReference>
<keyword evidence="2" id="KW-0926">Vacuole</keyword>
<dbReference type="GO" id="GO:0060090">
    <property type="term" value="F:molecular adaptor activity"/>
    <property type="evidence" value="ECO:0007669"/>
    <property type="project" value="TreeGrafter"/>
</dbReference>
<comment type="subunit">
    <text evidence="2">Homodimer.</text>
</comment>
<dbReference type="Pfam" id="PF04108">
    <property type="entry name" value="ATG17_like"/>
    <property type="match status" value="1"/>
</dbReference>
<dbReference type="RefSeq" id="XP_001730721.1">
    <property type="nucleotide sequence ID" value="XM_001730669.1"/>
</dbReference>
<evidence type="ECO:0000256" key="2">
    <source>
        <dbReference type="RuleBase" id="RU367075"/>
    </source>
</evidence>
<dbReference type="VEuPathDB" id="FungiDB:MGL_2175"/>
<evidence type="ECO:0000313" key="6">
    <source>
        <dbReference type="EMBL" id="EDP43507.1"/>
    </source>
</evidence>
<dbReference type="GO" id="GO:1903599">
    <property type="term" value="P:positive regulation of autophagy of mitochondrion"/>
    <property type="evidence" value="ECO:0007669"/>
    <property type="project" value="UniProtKB-UniRule"/>
</dbReference>
<dbReference type="GeneID" id="5855027"/>
<comment type="function">
    <text evidence="2">Involved in cytoplasm to vacuole transport (Cvt), pexophagy, mitophagy and nucleophagy. Recruits mitochondria for their selective degradation via autophagy (mitophagy) during starvation. Works as scaffold proteins that recruit ATG proteins to the pre-autophagosome (PAS), the site of vesicle/autophagosome formation. Required for the Cvt vesicles completion.</text>
</comment>
<dbReference type="GO" id="GO:0034045">
    <property type="term" value="C:phagophore assembly site membrane"/>
    <property type="evidence" value="ECO:0007669"/>
    <property type="project" value="UniProtKB-SubCell"/>
</dbReference>
<dbReference type="GO" id="GO:0034517">
    <property type="term" value="P:ribophagy"/>
    <property type="evidence" value="ECO:0007669"/>
    <property type="project" value="TreeGrafter"/>
</dbReference>
<evidence type="ECO:0000256" key="3">
    <source>
        <dbReference type="SAM" id="Coils"/>
    </source>
</evidence>
<dbReference type="GO" id="GO:0000045">
    <property type="term" value="P:autophagosome assembly"/>
    <property type="evidence" value="ECO:0007669"/>
    <property type="project" value="UniProtKB-UniRule"/>
</dbReference>
<dbReference type="GO" id="GO:0005774">
    <property type="term" value="C:vacuolar membrane"/>
    <property type="evidence" value="ECO:0007669"/>
    <property type="project" value="UniProtKB-SubCell"/>
</dbReference>
<evidence type="ECO:0000313" key="7">
    <source>
        <dbReference type="Proteomes" id="UP000008837"/>
    </source>
</evidence>
<feature type="region of interest" description="Disordered" evidence="4">
    <location>
        <begin position="446"/>
        <end position="479"/>
    </location>
</feature>
<dbReference type="KEGG" id="mgl:MGL_2175"/>
<evidence type="ECO:0000256" key="1">
    <source>
        <dbReference type="ARBA" id="ARBA00023006"/>
    </source>
</evidence>
<dbReference type="STRING" id="425265.A8Q299"/>
<keyword evidence="7" id="KW-1185">Reference proteome</keyword>
<sequence>MLEISLDMTPTPEPPTSLVPATPRFVDSMLSWATDLLRNVDALCTEAATLRESIALIQQSVVVALANVQLHANNIKSATTELVRIAQKDFERMEQLLHQYTADLDILRRVPVHPQLVRRSASGGTASVLCDVVDVAHVHRVAASCRSAREDVRALYERVMETESRLTRDLRDLTHEIEQTDVKPSIETYEQIVGLQEQVHVEHASLVSMCQRVESPSNPDWLHAQAKAEALYARETPILHTLDCLVQDRNELLYRDINLMQDISGLQSDFTELSALVAHTDVTLESSLNDGFQVLEHVHSMYGAYGALLAEAVRRSEFKRMYLAKAQCIAELMAKLSEKETKRRKRLWQDLNGAWPWELPCMDLSLPVFDITTRCHDSSSSTTYTQEDLAEFHAQLHALDREMRTIDSTRSVEHDVHIYMRRFASEPHNFEEDFCVLARRELGLEDMAESSEDEAIDSVDGNVDDDDDTTHKQSRPERA</sequence>
<dbReference type="InParanoid" id="A8Q299"/>
<comment type="caution">
    <text evidence="6">The sequence shown here is derived from an EMBL/GenBank/DDBJ whole genome shotgun (WGS) entry which is preliminary data.</text>
</comment>
<dbReference type="Proteomes" id="UP000008837">
    <property type="component" value="Unassembled WGS sequence"/>
</dbReference>
<keyword evidence="2" id="KW-0472">Membrane</keyword>
<gene>
    <name evidence="6" type="ORF">MGL_2175</name>
</gene>
<dbReference type="GO" id="GO:0034727">
    <property type="term" value="P:piecemeal microautophagy of the nucleus"/>
    <property type="evidence" value="ECO:0007669"/>
    <property type="project" value="TreeGrafter"/>
</dbReference>
<dbReference type="InterPro" id="IPR040040">
    <property type="entry name" value="ATG11"/>
</dbReference>
<name>A8Q299_MALGO</name>